<name>A0A511QY26_9DEIN</name>
<dbReference type="OrthoDB" id="25648at2"/>
<organism evidence="1 2">
    <name type="scientific">Meiothermus hypogaeus NBRC 106114</name>
    <dbReference type="NCBI Taxonomy" id="1227553"/>
    <lineage>
        <taxon>Bacteria</taxon>
        <taxon>Thermotogati</taxon>
        <taxon>Deinococcota</taxon>
        <taxon>Deinococci</taxon>
        <taxon>Thermales</taxon>
        <taxon>Thermaceae</taxon>
        <taxon>Meiothermus</taxon>
    </lineage>
</organism>
<evidence type="ECO:0000313" key="1">
    <source>
        <dbReference type="EMBL" id="GEM81887.1"/>
    </source>
</evidence>
<evidence type="ECO:0000313" key="2">
    <source>
        <dbReference type="Proteomes" id="UP000321197"/>
    </source>
</evidence>
<comment type="caution">
    <text evidence="1">The sequence shown here is derived from an EMBL/GenBank/DDBJ whole genome shotgun (WGS) entry which is preliminary data.</text>
</comment>
<proteinExistence type="predicted"/>
<protein>
    <recommendedName>
        <fullName evidence="3">NlpC/P60 domain-containing protein</fullName>
    </recommendedName>
</protein>
<gene>
    <name evidence="1" type="ORF">MHY01S_00530</name>
</gene>
<reference evidence="1 2" key="1">
    <citation type="submission" date="2019-07" db="EMBL/GenBank/DDBJ databases">
        <title>Whole genome shotgun sequence of Meiothermus hypogaeus NBRC 106114.</title>
        <authorList>
            <person name="Hosoyama A."/>
            <person name="Uohara A."/>
            <person name="Ohji S."/>
            <person name="Ichikawa N."/>
        </authorList>
    </citation>
    <scope>NUCLEOTIDE SEQUENCE [LARGE SCALE GENOMIC DNA]</scope>
    <source>
        <strain evidence="1 2">NBRC 106114</strain>
    </source>
</reference>
<dbReference type="EMBL" id="BJXL01000001">
    <property type="protein sequence ID" value="GEM81887.1"/>
    <property type="molecule type" value="Genomic_DNA"/>
</dbReference>
<evidence type="ECO:0008006" key="3">
    <source>
        <dbReference type="Google" id="ProtNLM"/>
    </source>
</evidence>
<dbReference type="RefSeq" id="WP_119340547.1">
    <property type="nucleotide sequence ID" value="NZ_BJXL01000001.1"/>
</dbReference>
<accession>A0A511QY26</accession>
<sequence>MSKIAETAVQAVRRELPGFPTAAGWCVAFAFEAVARALDTNRWRLYSRILDDTKADPDKSRWAHDVELGVKRMGWTVTTADYDPANPTQRTTLLRLLQPGDLLFSSRYFDEPPTSARTAPDREGHIGIYVGEIEGQPCVAENTRADRGRWFARKSALRLTPLGQWDTVTTVARIPQNWRP</sequence>
<dbReference type="AlphaFoldDB" id="A0A511QY26"/>
<dbReference type="Proteomes" id="UP000321197">
    <property type="component" value="Unassembled WGS sequence"/>
</dbReference>